<proteinExistence type="predicted"/>
<name>A0A2P8IFX3_SACCR</name>
<organism evidence="1 2">
    <name type="scientific">Saccharothrix carnea</name>
    <dbReference type="NCBI Taxonomy" id="1280637"/>
    <lineage>
        <taxon>Bacteria</taxon>
        <taxon>Bacillati</taxon>
        <taxon>Actinomycetota</taxon>
        <taxon>Actinomycetes</taxon>
        <taxon>Pseudonocardiales</taxon>
        <taxon>Pseudonocardiaceae</taxon>
        <taxon>Saccharothrix</taxon>
    </lineage>
</organism>
<comment type="caution">
    <text evidence="1">The sequence shown here is derived from an EMBL/GenBank/DDBJ whole genome shotgun (WGS) entry which is preliminary data.</text>
</comment>
<gene>
    <name evidence="1" type="ORF">B0I31_102340</name>
</gene>
<protein>
    <submittedName>
        <fullName evidence="1">Uncharacterized protein</fullName>
    </submittedName>
</protein>
<dbReference type="OrthoDB" id="3698235at2"/>
<dbReference type="EMBL" id="PYAX01000002">
    <property type="protein sequence ID" value="PSL57362.1"/>
    <property type="molecule type" value="Genomic_DNA"/>
</dbReference>
<reference evidence="1 2" key="1">
    <citation type="submission" date="2018-03" db="EMBL/GenBank/DDBJ databases">
        <title>Genomic Encyclopedia of Type Strains, Phase III (KMG-III): the genomes of soil and plant-associated and newly described type strains.</title>
        <authorList>
            <person name="Whitman W."/>
        </authorList>
    </citation>
    <scope>NUCLEOTIDE SEQUENCE [LARGE SCALE GENOMIC DNA]</scope>
    <source>
        <strain evidence="1 2">CGMCC 4.7097</strain>
    </source>
</reference>
<sequence>MVTRQYHQDPHCRDAVGALAAEFSGRVPRSVVARTVVGARLDLEGQTQPKALAEMLHRLARYRLDVLVSART</sequence>
<keyword evidence="2" id="KW-1185">Reference proteome</keyword>
<dbReference type="RefSeq" id="WP_106614316.1">
    <property type="nucleotide sequence ID" value="NZ_PYAX01000002.1"/>
</dbReference>
<dbReference type="AlphaFoldDB" id="A0A2P8IFX3"/>
<evidence type="ECO:0000313" key="1">
    <source>
        <dbReference type="EMBL" id="PSL57362.1"/>
    </source>
</evidence>
<dbReference type="Proteomes" id="UP000241118">
    <property type="component" value="Unassembled WGS sequence"/>
</dbReference>
<accession>A0A2P8IFX3</accession>
<evidence type="ECO:0000313" key="2">
    <source>
        <dbReference type="Proteomes" id="UP000241118"/>
    </source>
</evidence>